<feature type="transmembrane region" description="Helical" evidence="6">
    <location>
        <begin position="100"/>
        <end position="120"/>
    </location>
</feature>
<feature type="transmembrane region" description="Helical" evidence="6">
    <location>
        <begin position="38"/>
        <end position="60"/>
    </location>
</feature>
<feature type="transmembrane region" description="Helical" evidence="6">
    <location>
        <begin position="269"/>
        <end position="289"/>
    </location>
</feature>
<sequence length="294" mass="32000">MIKISKAVSGAVSGFIDRFEQFVSKISQDDVFTQAAALAYYTTLSMAPLIILLITFLSALNVDIQVQLLAQVRDLIGPEAALVLESILGSVNRHPDLSMAAGWIGFAILAISASVVFAQLQNALNVIFMVEGDKTLQKVQAQYIQSTHPVVGFILRRLLSVGMLLAFMFIAIVSLLASASVSYLISQYDFLGLKFVNEVASFFVFTVLFALIYKWMPDRKVKNANCILAGAITSFLFVVGKAAIGTYLGQTAIGSAYGAAGSLIVMLAWIYYSTVVFFVGAEISAMFLIRKRWV</sequence>
<accession>M4VR45</accession>
<keyword evidence="3 6" id="KW-0812">Transmembrane</keyword>
<dbReference type="NCBIfam" id="TIGR00765">
    <property type="entry name" value="yihY_not_rbn"/>
    <property type="match status" value="1"/>
</dbReference>
<reference evidence="7 8" key="1">
    <citation type="journal article" date="2013" name="ISME J.">
        <title>By their genes ye shall know them: genomic signatures of predatory bacteria.</title>
        <authorList>
            <person name="Pasternak Z."/>
            <person name="Pietrokovski S."/>
            <person name="Rotem O."/>
            <person name="Gophna U."/>
            <person name="Lurie-Weinberger M.N."/>
            <person name="Jurkevitch E."/>
        </authorList>
    </citation>
    <scope>NUCLEOTIDE SEQUENCE [LARGE SCALE GENOMIC DNA]</scope>
    <source>
        <strain evidence="7 8">JSS</strain>
    </source>
</reference>
<dbReference type="PANTHER" id="PTHR30213">
    <property type="entry name" value="INNER MEMBRANE PROTEIN YHJD"/>
    <property type="match status" value="1"/>
</dbReference>
<dbReference type="PIRSF" id="PIRSF035875">
    <property type="entry name" value="RNase_BN"/>
    <property type="match status" value="1"/>
</dbReference>
<feature type="transmembrane region" description="Helical" evidence="6">
    <location>
        <begin position="164"/>
        <end position="185"/>
    </location>
</feature>
<dbReference type="PATRIC" id="fig|1184267.3.peg.1446"/>
<feature type="transmembrane region" description="Helical" evidence="6">
    <location>
        <begin position="225"/>
        <end position="249"/>
    </location>
</feature>
<dbReference type="STRING" id="1184267.A11Q_1428"/>
<dbReference type="GO" id="GO:0005886">
    <property type="term" value="C:plasma membrane"/>
    <property type="evidence" value="ECO:0007669"/>
    <property type="project" value="UniProtKB-SubCell"/>
</dbReference>
<dbReference type="InterPro" id="IPR017039">
    <property type="entry name" value="Virul_fac_BrkB"/>
</dbReference>
<keyword evidence="5 6" id="KW-0472">Membrane</keyword>
<gene>
    <name evidence="7" type="ORF">A11Q_1428</name>
</gene>
<dbReference type="OrthoDB" id="5292154at2"/>
<dbReference type="PANTHER" id="PTHR30213:SF1">
    <property type="entry name" value="INNER MEMBRANE PROTEIN YHJD"/>
    <property type="match status" value="1"/>
</dbReference>
<name>M4VR45_9BACT</name>
<feature type="transmembrane region" description="Helical" evidence="6">
    <location>
        <begin position="191"/>
        <end position="213"/>
    </location>
</feature>
<evidence type="ECO:0000256" key="2">
    <source>
        <dbReference type="ARBA" id="ARBA00022475"/>
    </source>
</evidence>
<dbReference type="Pfam" id="PF03631">
    <property type="entry name" value="Virul_fac_BrkB"/>
    <property type="match status" value="1"/>
</dbReference>
<proteinExistence type="predicted"/>
<comment type="subcellular location">
    <subcellularLocation>
        <location evidence="1">Cell membrane</location>
        <topology evidence="1">Multi-pass membrane protein</topology>
    </subcellularLocation>
</comment>
<evidence type="ECO:0000256" key="4">
    <source>
        <dbReference type="ARBA" id="ARBA00022989"/>
    </source>
</evidence>
<keyword evidence="8" id="KW-1185">Reference proteome</keyword>
<keyword evidence="4 6" id="KW-1133">Transmembrane helix</keyword>
<dbReference type="AlphaFoldDB" id="M4VR45"/>
<evidence type="ECO:0000256" key="5">
    <source>
        <dbReference type="ARBA" id="ARBA00023136"/>
    </source>
</evidence>
<protein>
    <submittedName>
        <fullName evidence="7">RNase BN</fullName>
    </submittedName>
</protein>
<evidence type="ECO:0000313" key="8">
    <source>
        <dbReference type="Proteomes" id="UP000012040"/>
    </source>
</evidence>
<organism evidence="7 8">
    <name type="scientific">Pseudobdellovibrio exovorus JSS</name>
    <dbReference type="NCBI Taxonomy" id="1184267"/>
    <lineage>
        <taxon>Bacteria</taxon>
        <taxon>Pseudomonadati</taxon>
        <taxon>Bdellovibrionota</taxon>
        <taxon>Bdellovibrionia</taxon>
        <taxon>Bdellovibrionales</taxon>
        <taxon>Pseudobdellovibrionaceae</taxon>
        <taxon>Pseudobdellovibrio</taxon>
    </lineage>
</organism>
<dbReference type="HOGENOM" id="CLU_045539_5_0_7"/>
<keyword evidence="2" id="KW-1003">Cell membrane</keyword>
<dbReference type="eggNOG" id="COG1295">
    <property type="taxonomic scope" value="Bacteria"/>
</dbReference>
<evidence type="ECO:0000256" key="3">
    <source>
        <dbReference type="ARBA" id="ARBA00022692"/>
    </source>
</evidence>
<evidence type="ECO:0000256" key="1">
    <source>
        <dbReference type="ARBA" id="ARBA00004651"/>
    </source>
</evidence>
<dbReference type="RefSeq" id="WP_015470134.1">
    <property type="nucleotide sequence ID" value="NC_020813.1"/>
</dbReference>
<evidence type="ECO:0000313" key="7">
    <source>
        <dbReference type="EMBL" id="AGH95644.1"/>
    </source>
</evidence>
<dbReference type="Proteomes" id="UP000012040">
    <property type="component" value="Chromosome"/>
</dbReference>
<evidence type="ECO:0000256" key="6">
    <source>
        <dbReference type="SAM" id="Phobius"/>
    </source>
</evidence>
<dbReference type="KEGG" id="bex:A11Q_1428"/>
<dbReference type="EMBL" id="CP003537">
    <property type="protein sequence ID" value="AGH95644.1"/>
    <property type="molecule type" value="Genomic_DNA"/>
</dbReference>